<dbReference type="AlphaFoldDB" id="A0A8B8CR77"/>
<evidence type="ECO:0000256" key="1">
    <source>
        <dbReference type="SAM" id="MobiDB-lite"/>
    </source>
</evidence>
<dbReference type="GO" id="GO:0007399">
    <property type="term" value="P:nervous system development"/>
    <property type="evidence" value="ECO:0007669"/>
    <property type="project" value="TreeGrafter"/>
</dbReference>
<reference evidence="4" key="1">
    <citation type="submission" date="2025-08" db="UniProtKB">
        <authorList>
            <consortium name="RefSeq"/>
        </authorList>
    </citation>
    <scope>IDENTIFICATION</scope>
    <source>
        <tissue evidence="4">Whole sample</tissue>
    </source>
</reference>
<dbReference type="PANTHER" id="PTHR14796">
    <property type="entry name" value="NEURENSIN 1-RELATED"/>
    <property type="match status" value="1"/>
</dbReference>
<dbReference type="RefSeq" id="XP_022317704.1">
    <property type="nucleotide sequence ID" value="XM_022461996.1"/>
</dbReference>
<protein>
    <submittedName>
        <fullName evidence="4">Neurensin-1-like</fullName>
    </submittedName>
</protein>
<sequence>MSEERTGLCKSAPISPKYAEETHDSVSTPKEKKTGKVFFDDEVPEKKRGVCPYYFGVRSYLHNFYDSATYKDPSIYEEDDDNRYLLNPHARRRRCRPIWLKVCIWIGVNLLVLGVLAILAGYFIPTKSIIRKGDVQENVGYVDEDAVKFNTTLDLLKLAGLVLFCVGGILLAVALMFPTFMSNMCSDEIGEEAIRIQSGDEKPPLSPIEMTIPATSKVKSVQPPFSSKQKIHFQEDLVKIKEQ</sequence>
<dbReference type="GO" id="GO:0030133">
    <property type="term" value="C:transport vesicle"/>
    <property type="evidence" value="ECO:0007669"/>
    <property type="project" value="InterPro"/>
</dbReference>
<dbReference type="InterPro" id="IPR024883">
    <property type="entry name" value="Neurensin"/>
</dbReference>
<dbReference type="Pfam" id="PF14927">
    <property type="entry name" value="Neurensin"/>
    <property type="match status" value="1"/>
</dbReference>
<evidence type="ECO:0000313" key="4">
    <source>
        <dbReference type="RefSeq" id="XP_022317704.1"/>
    </source>
</evidence>
<gene>
    <name evidence="4" type="primary">LOC111120937</name>
</gene>
<dbReference type="PANTHER" id="PTHR14796:SF3">
    <property type="entry name" value="NEURENSIN 1-LIKE-RELATED"/>
    <property type="match status" value="1"/>
</dbReference>
<evidence type="ECO:0000313" key="3">
    <source>
        <dbReference type="Proteomes" id="UP000694844"/>
    </source>
</evidence>
<dbReference type="GO" id="GO:0043025">
    <property type="term" value="C:neuronal cell body"/>
    <property type="evidence" value="ECO:0007669"/>
    <property type="project" value="TreeGrafter"/>
</dbReference>
<feature type="transmembrane region" description="Helical" evidence="2">
    <location>
        <begin position="98"/>
        <end position="124"/>
    </location>
</feature>
<keyword evidence="2" id="KW-1133">Transmembrane helix</keyword>
<keyword evidence="2" id="KW-0812">Transmembrane</keyword>
<dbReference type="Proteomes" id="UP000694844">
    <property type="component" value="Chromosome 2"/>
</dbReference>
<feature type="region of interest" description="Disordered" evidence="1">
    <location>
        <begin position="1"/>
        <end position="31"/>
    </location>
</feature>
<feature type="compositionally biased region" description="Basic and acidic residues" evidence="1">
    <location>
        <begin position="18"/>
        <end position="31"/>
    </location>
</feature>
<evidence type="ECO:0000256" key="2">
    <source>
        <dbReference type="SAM" id="Phobius"/>
    </source>
</evidence>
<dbReference type="GO" id="GO:0043005">
    <property type="term" value="C:neuron projection"/>
    <property type="evidence" value="ECO:0007669"/>
    <property type="project" value="TreeGrafter"/>
</dbReference>
<accession>A0A8B8CR77</accession>
<name>A0A8B8CR77_CRAVI</name>
<keyword evidence="2" id="KW-0472">Membrane</keyword>
<dbReference type="KEGG" id="cvn:111120937"/>
<organism evidence="3 4">
    <name type="scientific">Crassostrea virginica</name>
    <name type="common">Eastern oyster</name>
    <dbReference type="NCBI Taxonomy" id="6565"/>
    <lineage>
        <taxon>Eukaryota</taxon>
        <taxon>Metazoa</taxon>
        <taxon>Spiralia</taxon>
        <taxon>Lophotrochozoa</taxon>
        <taxon>Mollusca</taxon>
        <taxon>Bivalvia</taxon>
        <taxon>Autobranchia</taxon>
        <taxon>Pteriomorphia</taxon>
        <taxon>Ostreida</taxon>
        <taxon>Ostreoidea</taxon>
        <taxon>Ostreidae</taxon>
        <taxon>Crassostrea</taxon>
    </lineage>
</organism>
<proteinExistence type="predicted"/>
<feature type="transmembrane region" description="Helical" evidence="2">
    <location>
        <begin position="158"/>
        <end position="177"/>
    </location>
</feature>
<keyword evidence="3" id="KW-1185">Reference proteome</keyword>
<dbReference type="OrthoDB" id="5979667at2759"/>
<dbReference type="GeneID" id="111120937"/>